<dbReference type="AlphaFoldDB" id="A0A841J365"/>
<dbReference type="RefSeq" id="WP_184081715.1">
    <property type="nucleotide sequence ID" value="NZ_JACIJP010000007.1"/>
</dbReference>
<keyword evidence="3" id="KW-1185">Reference proteome</keyword>
<organism evidence="2 3">
    <name type="scientific">Sphingobium subterraneum</name>
    <dbReference type="NCBI Taxonomy" id="627688"/>
    <lineage>
        <taxon>Bacteria</taxon>
        <taxon>Pseudomonadati</taxon>
        <taxon>Pseudomonadota</taxon>
        <taxon>Alphaproteobacteria</taxon>
        <taxon>Sphingomonadales</taxon>
        <taxon>Sphingomonadaceae</taxon>
        <taxon>Sphingobium</taxon>
    </lineage>
</organism>
<sequence length="339" mass="36352">MSDEAVICSNPDCRVAETGKCVEGLELADCPHYGETAEVEETEEGVEAESPLGVALPNGAALSLVDAGVLIRRADSRLIALIGPRETGKTSLIVGLYDLFQLGEVDGVGFARSSTLHAFEMACHDARDASRRGVPHTERTQRGEVLFYHLDLDGGTAGDGITLLLADRSGEEYSEVADDVSAAAELAEIRRADAITILIDGGRLLDAGKRHNIKSEVIMILQGLIDAGAISCEQRIGLVLTKLDLIKASAHEARAEEDFTGLRDQILGNFPGIITRVDIFRIAASPSINAGMRGDGVDEVLQFWLQPTPTIATAMITPPRIQRLFGQLRQLSEPLGDTQ</sequence>
<evidence type="ECO:0000313" key="2">
    <source>
        <dbReference type="EMBL" id="MBB6125413.1"/>
    </source>
</evidence>
<feature type="domain" description="Double-GTPase 2" evidence="1">
    <location>
        <begin position="77"/>
        <end position="305"/>
    </location>
</feature>
<reference evidence="2 3" key="1">
    <citation type="submission" date="2020-08" db="EMBL/GenBank/DDBJ databases">
        <title>Genomic Encyclopedia of Type Strains, Phase IV (KMG-IV): sequencing the most valuable type-strain genomes for metagenomic binning, comparative biology and taxonomic classification.</title>
        <authorList>
            <person name="Goeker M."/>
        </authorList>
    </citation>
    <scope>NUCLEOTIDE SEQUENCE [LARGE SCALE GENOMIC DNA]</scope>
    <source>
        <strain evidence="2 3">DSM 102255</strain>
    </source>
</reference>
<protein>
    <recommendedName>
        <fullName evidence="1">Double-GTPase 2 domain-containing protein</fullName>
    </recommendedName>
</protein>
<gene>
    <name evidence="2" type="ORF">FHS92_003175</name>
</gene>
<accession>A0A841J365</accession>
<comment type="caution">
    <text evidence="2">The sequence shown here is derived from an EMBL/GenBank/DDBJ whole genome shotgun (WGS) entry which is preliminary data.</text>
</comment>
<dbReference type="SUPFAM" id="SSF52540">
    <property type="entry name" value="P-loop containing nucleoside triphosphate hydrolases"/>
    <property type="match status" value="1"/>
</dbReference>
<dbReference type="InterPro" id="IPR027417">
    <property type="entry name" value="P-loop_NTPase"/>
</dbReference>
<evidence type="ECO:0000313" key="3">
    <source>
        <dbReference type="Proteomes" id="UP000552700"/>
    </source>
</evidence>
<evidence type="ECO:0000259" key="1">
    <source>
        <dbReference type="Pfam" id="PF19993"/>
    </source>
</evidence>
<dbReference type="InterPro" id="IPR045528">
    <property type="entry name" value="DO-GTPase2"/>
</dbReference>
<dbReference type="CDD" id="cd00882">
    <property type="entry name" value="Ras_like_GTPase"/>
    <property type="match status" value="1"/>
</dbReference>
<name>A0A841J365_9SPHN</name>
<proteinExistence type="predicted"/>
<dbReference type="EMBL" id="JACIJP010000007">
    <property type="protein sequence ID" value="MBB6125413.1"/>
    <property type="molecule type" value="Genomic_DNA"/>
</dbReference>
<dbReference type="Pfam" id="PF19993">
    <property type="entry name" value="DO-GTPase2"/>
    <property type="match status" value="1"/>
</dbReference>
<dbReference type="Proteomes" id="UP000552700">
    <property type="component" value="Unassembled WGS sequence"/>
</dbReference>
<dbReference type="Gene3D" id="3.40.50.300">
    <property type="entry name" value="P-loop containing nucleotide triphosphate hydrolases"/>
    <property type="match status" value="1"/>
</dbReference>